<dbReference type="GO" id="GO:0016491">
    <property type="term" value="F:oxidoreductase activity"/>
    <property type="evidence" value="ECO:0007669"/>
    <property type="project" value="UniProtKB-KW"/>
</dbReference>
<reference evidence="4" key="1">
    <citation type="submission" date="2019-08" db="EMBL/GenBank/DDBJ databases">
        <authorList>
            <person name="Kucharzyk K."/>
            <person name="Murdoch R.W."/>
            <person name="Higgins S."/>
            <person name="Loffler F."/>
        </authorList>
    </citation>
    <scope>NUCLEOTIDE SEQUENCE</scope>
</reference>
<dbReference type="InterPro" id="IPR029039">
    <property type="entry name" value="Flavoprotein-like_sf"/>
</dbReference>
<dbReference type="AlphaFoldDB" id="A0A644UC42"/>
<dbReference type="Pfam" id="PF03358">
    <property type="entry name" value="FMN_red"/>
    <property type="match status" value="1"/>
</dbReference>
<protein>
    <submittedName>
        <fullName evidence="4">Putative NAD(P)H-dependent FMN-containing oxidoreductase YwqN</fullName>
        <ecNumber evidence="4">1.-.-.-</ecNumber>
    </submittedName>
</protein>
<sequence length="185" mass="20705">MNIVSFLGSPRKNGNTSVLLNKVLDGILSKNNAKSETVFLQNKNIKPCKGCNSCKNNEDGVCVIDDDMKDIMTKIKESELIILATPIYWWSVTAQMKLLIDRLYALNFTDSSFDFHNKKVMLLMTYEGELPNSGPETVEKLFKEVCEYLNVGVAGVLGVCTGKVETSKNSEALKRAYEFGEKLKF</sequence>
<keyword evidence="2" id="KW-0288">FMN</keyword>
<evidence type="ECO:0000256" key="2">
    <source>
        <dbReference type="ARBA" id="ARBA00022643"/>
    </source>
</evidence>
<evidence type="ECO:0000256" key="1">
    <source>
        <dbReference type="ARBA" id="ARBA00022630"/>
    </source>
</evidence>
<dbReference type="InterPro" id="IPR005025">
    <property type="entry name" value="FMN_Rdtase-like_dom"/>
</dbReference>
<feature type="domain" description="NADPH-dependent FMN reductase-like" evidence="3">
    <location>
        <begin position="1"/>
        <end position="129"/>
    </location>
</feature>
<accession>A0A644UC42</accession>
<keyword evidence="1" id="KW-0285">Flavoprotein</keyword>
<organism evidence="4">
    <name type="scientific">bioreactor metagenome</name>
    <dbReference type="NCBI Taxonomy" id="1076179"/>
    <lineage>
        <taxon>unclassified sequences</taxon>
        <taxon>metagenomes</taxon>
        <taxon>ecological metagenomes</taxon>
    </lineage>
</organism>
<gene>
    <name evidence="4" type="primary">ywqN_2</name>
    <name evidence="4" type="ORF">SDC9_22267</name>
</gene>
<dbReference type="EMBL" id="VSSQ01000097">
    <property type="protein sequence ID" value="MPL76422.1"/>
    <property type="molecule type" value="Genomic_DNA"/>
</dbReference>
<dbReference type="PANTHER" id="PTHR43278:SF4">
    <property type="entry name" value="NAD(P)H-DEPENDENT FMN-CONTAINING OXIDOREDUCTASE YWQN-RELATED"/>
    <property type="match status" value="1"/>
</dbReference>
<keyword evidence="4" id="KW-0560">Oxidoreductase</keyword>
<dbReference type="EC" id="1.-.-.-" evidence="4"/>
<dbReference type="SUPFAM" id="SSF52218">
    <property type="entry name" value="Flavoproteins"/>
    <property type="match status" value="1"/>
</dbReference>
<dbReference type="Gene3D" id="3.40.50.360">
    <property type="match status" value="1"/>
</dbReference>
<name>A0A644UC42_9ZZZZ</name>
<dbReference type="PANTHER" id="PTHR43278">
    <property type="entry name" value="NAD(P)H-DEPENDENT FMN-CONTAINING OXIDOREDUCTASE YWQN-RELATED"/>
    <property type="match status" value="1"/>
</dbReference>
<evidence type="ECO:0000259" key="3">
    <source>
        <dbReference type="Pfam" id="PF03358"/>
    </source>
</evidence>
<dbReference type="InterPro" id="IPR051796">
    <property type="entry name" value="ISF_SsuE-like"/>
</dbReference>
<evidence type="ECO:0000313" key="4">
    <source>
        <dbReference type="EMBL" id="MPL76422.1"/>
    </source>
</evidence>
<proteinExistence type="predicted"/>
<comment type="caution">
    <text evidence="4">The sequence shown here is derived from an EMBL/GenBank/DDBJ whole genome shotgun (WGS) entry which is preliminary data.</text>
</comment>